<keyword evidence="1" id="KW-1133">Transmembrane helix</keyword>
<gene>
    <name evidence="2" type="ORF">DW674_05240</name>
</gene>
<feature type="transmembrane region" description="Helical" evidence="1">
    <location>
        <begin position="103"/>
        <end position="123"/>
    </location>
</feature>
<comment type="caution">
    <text evidence="2">The sequence shown here is derived from an EMBL/GenBank/DDBJ whole genome shotgun (WGS) entry which is preliminary data.</text>
</comment>
<feature type="transmembrane region" description="Helical" evidence="1">
    <location>
        <begin position="68"/>
        <end position="91"/>
    </location>
</feature>
<feature type="transmembrane region" description="Helical" evidence="1">
    <location>
        <begin position="37"/>
        <end position="62"/>
    </location>
</feature>
<accession>A0A414NXJ5</accession>
<name>A0A414NXJ5_9FIRM</name>
<keyword evidence="1" id="KW-0472">Membrane</keyword>
<sequence length="156" mass="17675">MAGVELREVGSYDFPLITMIFIKDGARRRQRRNMKQILSVFMKRLAIALALATLMIGSLLFVRGEGMLIGALLLGYLAALVFVWNMAWRLWRLTYVQDGGKRQMLWGMALRMLVLFLVLLVAVTISVPVFLVTALGFLVCYGMALFLFIHMNLGKK</sequence>
<proteinExistence type="predicted"/>
<evidence type="ECO:0000313" key="3">
    <source>
        <dbReference type="Proteomes" id="UP000283442"/>
    </source>
</evidence>
<organism evidence="2 3">
    <name type="scientific">Mitsuokella multacida</name>
    <dbReference type="NCBI Taxonomy" id="52226"/>
    <lineage>
        <taxon>Bacteria</taxon>
        <taxon>Bacillati</taxon>
        <taxon>Bacillota</taxon>
        <taxon>Negativicutes</taxon>
        <taxon>Selenomonadales</taxon>
        <taxon>Selenomonadaceae</taxon>
        <taxon>Mitsuokella</taxon>
    </lineage>
</organism>
<dbReference type="OrthoDB" id="1666775at2"/>
<evidence type="ECO:0000313" key="2">
    <source>
        <dbReference type="EMBL" id="RHF52080.1"/>
    </source>
</evidence>
<reference evidence="2 3" key="1">
    <citation type="submission" date="2018-08" db="EMBL/GenBank/DDBJ databases">
        <title>A genome reference for cultivated species of the human gut microbiota.</title>
        <authorList>
            <person name="Zou Y."/>
            <person name="Xue W."/>
            <person name="Luo G."/>
        </authorList>
    </citation>
    <scope>NUCLEOTIDE SEQUENCE [LARGE SCALE GENOMIC DNA]</scope>
    <source>
        <strain evidence="2 3">AM25-21AC</strain>
    </source>
</reference>
<feature type="transmembrane region" description="Helical" evidence="1">
    <location>
        <begin position="129"/>
        <end position="149"/>
    </location>
</feature>
<evidence type="ECO:0008006" key="4">
    <source>
        <dbReference type="Google" id="ProtNLM"/>
    </source>
</evidence>
<dbReference type="AlphaFoldDB" id="A0A414NXJ5"/>
<keyword evidence="1" id="KW-0812">Transmembrane</keyword>
<dbReference type="EMBL" id="QRHE01000004">
    <property type="protein sequence ID" value="RHF52080.1"/>
    <property type="molecule type" value="Genomic_DNA"/>
</dbReference>
<dbReference type="Proteomes" id="UP000283442">
    <property type="component" value="Unassembled WGS sequence"/>
</dbReference>
<protein>
    <recommendedName>
        <fullName evidence="4">ATP synthase subunit I</fullName>
    </recommendedName>
</protein>
<evidence type="ECO:0000256" key="1">
    <source>
        <dbReference type="SAM" id="Phobius"/>
    </source>
</evidence>